<keyword evidence="4" id="KW-1185">Reference proteome</keyword>
<dbReference type="Gene3D" id="2.40.50.140">
    <property type="entry name" value="Nucleic acid-binding proteins"/>
    <property type="match status" value="2"/>
</dbReference>
<feature type="domain" description="S1 motif" evidence="2">
    <location>
        <begin position="5"/>
        <end position="65"/>
    </location>
</feature>
<dbReference type="InterPro" id="IPR036388">
    <property type="entry name" value="WH-like_DNA-bd_sf"/>
</dbReference>
<dbReference type="SMART" id="SM00316">
    <property type="entry name" value="S1"/>
    <property type="match status" value="3"/>
</dbReference>
<evidence type="ECO:0000313" key="3">
    <source>
        <dbReference type="EMBL" id="SFQ86019.1"/>
    </source>
</evidence>
<dbReference type="InterPro" id="IPR040764">
    <property type="entry name" value="CvfB_WH"/>
</dbReference>
<name>A0A1I6BYK4_9BACI</name>
<evidence type="ECO:0000259" key="2">
    <source>
        <dbReference type="SMART" id="SM00316"/>
    </source>
</evidence>
<dbReference type="Proteomes" id="UP000182762">
    <property type="component" value="Unassembled WGS sequence"/>
</dbReference>
<dbReference type="Gene3D" id="1.10.10.10">
    <property type="entry name" value="Winged helix-like DNA-binding domain superfamily/Winged helix DNA-binding domain"/>
    <property type="match status" value="1"/>
</dbReference>
<dbReference type="InterPro" id="IPR014464">
    <property type="entry name" value="CvfB_fam"/>
</dbReference>
<comment type="similarity">
    <text evidence="1">Belongs to the CvfB family.</text>
</comment>
<dbReference type="Pfam" id="PF17783">
    <property type="entry name" value="WHD_CvfB"/>
    <property type="match status" value="1"/>
</dbReference>
<proteinExistence type="inferred from homology"/>
<dbReference type="InterPro" id="IPR003029">
    <property type="entry name" value="S1_domain"/>
</dbReference>
<protein>
    <recommendedName>
        <fullName evidence="2">S1 motif domain-containing protein</fullName>
    </recommendedName>
</protein>
<dbReference type="InterPro" id="IPR048587">
    <property type="entry name" value="CvfB_S1_3rd"/>
</dbReference>
<dbReference type="GeneID" id="93713074"/>
<dbReference type="EMBL" id="FOXX01000017">
    <property type="protein sequence ID" value="SFQ86019.1"/>
    <property type="molecule type" value="Genomic_DNA"/>
</dbReference>
<dbReference type="PIRSF" id="PIRSF012524">
    <property type="entry name" value="YitL_S1"/>
    <property type="match status" value="1"/>
</dbReference>
<evidence type="ECO:0000313" key="4">
    <source>
        <dbReference type="Proteomes" id="UP000182762"/>
    </source>
</evidence>
<dbReference type="Pfam" id="PF13509">
    <property type="entry name" value="S1_2"/>
    <property type="match status" value="1"/>
</dbReference>
<comment type="caution">
    <text evidence="3">The sequence shown here is derived from an EMBL/GenBank/DDBJ whole genome shotgun (WGS) entry which is preliminary data.</text>
</comment>
<feature type="domain" description="S1 motif" evidence="2">
    <location>
        <begin position="152"/>
        <end position="214"/>
    </location>
</feature>
<feature type="domain" description="S1 motif" evidence="2">
    <location>
        <begin position="70"/>
        <end position="136"/>
    </location>
</feature>
<dbReference type="InterPro" id="IPR048588">
    <property type="entry name" value="CvfB_S1_2nd"/>
</dbReference>
<evidence type="ECO:0000256" key="1">
    <source>
        <dbReference type="PIRNR" id="PIRNR012524"/>
    </source>
</evidence>
<dbReference type="PANTHER" id="PTHR37296:SF1">
    <property type="entry name" value="CONSERVED VIRULENCE FACTOR B"/>
    <property type="match status" value="1"/>
</dbReference>
<sequence length="286" mass="32424">MSKIEAGMIVTLEVEREAPFGVFLTNGSEDVLLHESEIIGEIEVGEDVEVFLYHDKQERITATMKKPNIQKGRYGWAQVVGVQRHLGVFVDIGISTDLLVSLDDLSALEHLWPEVGDWLYVSIKTDRKGRLLGRLATENIMEQVARKAPKTAYNSDITGNVYRLLKIGSFMISEEGYRCFIHESERKREPRLGERVSGRVIDVKEDGTLNVSLFPRKQEKMSDDAEEILAYMEGRNGAMPYSDKSHPDDILEQFGMSKGAFKRALGGLMKQKKVYQEDGWTYITKS</sequence>
<dbReference type="Pfam" id="PF21543">
    <property type="entry name" value="CvfB_2nd"/>
    <property type="match status" value="1"/>
</dbReference>
<dbReference type="PANTHER" id="PTHR37296">
    <property type="entry name" value="CONSERVED VIRULENCE FACTOR B"/>
    <property type="match status" value="1"/>
</dbReference>
<accession>A0A1I6BYK4</accession>
<dbReference type="InterPro" id="IPR039566">
    <property type="entry name" value="CvfB_S1_st"/>
</dbReference>
<dbReference type="RefSeq" id="WP_061802960.1">
    <property type="nucleotide sequence ID" value="NZ_FOXX01000017.1"/>
</dbReference>
<dbReference type="InterPro" id="IPR012340">
    <property type="entry name" value="NA-bd_OB-fold"/>
</dbReference>
<organism evidence="3 4">
    <name type="scientific">Priestia endophytica DSM 13796</name>
    <dbReference type="NCBI Taxonomy" id="1121089"/>
    <lineage>
        <taxon>Bacteria</taxon>
        <taxon>Bacillati</taxon>
        <taxon>Bacillota</taxon>
        <taxon>Bacilli</taxon>
        <taxon>Bacillales</taxon>
        <taxon>Bacillaceae</taxon>
        <taxon>Priestia</taxon>
    </lineage>
</organism>
<gene>
    <name evidence="3" type="ORF">SAMN02745910_04541</name>
</gene>
<dbReference type="Pfam" id="PF21191">
    <property type="entry name" value="CvfB_1st"/>
    <property type="match status" value="1"/>
</dbReference>
<reference evidence="3 4" key="1">
    <citation type="submission" date="2016-10" db="EMBL/GenBank/DDBJ databases">
        <authorList>
            <person name="Varghese N."/>
            <person name="Submissions S."/>
        </authorList>
    </citation>
    <scope>NUCLEOTIDE SEQUENCE [LARGE SCALE GENOMIC DNA]</scope>
    <source>
        <strain evidence="3 4">DSM 13796</strain>
    </source>
</reference>